<dbReference type="PANTHER" id="PTHR23248">
    <property type="entry name" value="PHOSPHOLIPID SCRAMBLASE-RELATED"/>
    <property type="match status" value="1"/>
</dbReference>
<gene>
    <name evidence="3" type="primary">PLS1</name>
    <name evidence="3" type="ORF">TR120437</name>
</gene>
<organism evidence="3">
    <name type="scientific">Schistocephalus solidus</name>
    <name type="common">Tapeworm</name>
    <dbReference type="NCBI Taxonomy" id="70667"/>
    <lineage>
        <taxon>Eukaryota</taxon>
        <taxon>Metazoa</taxon>
        <taxon>Spiralia</taxon>
        <taxon>Lophotrochozoa</taxon>
        <taxon>Platyhelminthes</taxon>
        <taxon>Cestoda</taxon>
        <taxon>Eucestoda</taxon>
        <taxon>Diphyllobothriidea</taxon>
        <taxon>Diphyllobothriidae</taxon>
        <taxon>Schistocephalus</taxon>
    </lineage>
</organism>
<dbReference type="EMBL" id="GEEE01011646">
    <property type="protein sequence ID" value="JAP51579.1"/>
    <property type="molecule type" value="Transcribed_RNA"/>
</dbReference>
<comment type="function">
    <text evidence="2">May mediate accelerated ATP-independent bidirectional transbilayer migration of phospholipids upon binding calcium ions that results in a loss of phospholipid asymmetry in the plasma membrane.</text>
</comment>
<evidence type="ECO:0000256" key="2">
    <source>
        <dbReference type="RuleBase" id="RU363116"/>
    </source>
</evidence>
<keyword evidence="2" id="KW-0564">Palmitate</keyword>
<comment type="similarity">
    <text evidence="1 2">Belongs to the phospholipid scramblase family.</text>
</comment>
<proteinExistence type="inferred from homology"/>
<keyword evidence="2" id="KW-0449">Lipoprotein</keyword>
<keyword evidence="2" id="KW-0106">Calcium</keyword>
<dbReference type="InterPro" id="IPR025659">
    <property type="entry name" value="Tubby-like_C"/>
</dbReference>
<dbReference type="SUPFAM" id="SSF54518">
    <property type="entry name" value="Tubby C-terminal domain-like"/>
    <property type="match status" value="1"/>
</dbReference>
<accession>A0A0X3PII5</accession>
<name>A0A0X3PII5_SCHSO</name>
<reference evidence="3" key="1">
    <citation type="submission" date="2016-01" db="EMBL/GenBank/DDBJ databases">
        <title>Reference transcriptome for the parasite Schistocephalus solidus: insights into the molecular evolution of parasitism.</title>
        <authorList>
            <person name="Hebert F.O."/>
            <person name="Grambauer S."/>
            <person name="Barber I."/>
            <person name="Landry C.R."/>
            <person name="Aubin-Horth N."/>
        </authorList>
    </citation>
    <scope>NUCLEOTIDE SEQUENCE</scope>
</reference>
<dbReference type="Pfam" id="PF03803">
    <property type="entry name" value="Scramblase"/>
    <property type="match status" value="1"/>
</dbReference>
<sequence length="257" mass="29126">MHWLRRTIVLRQMADRMIAWMAKPPTNVPCPSGLEYLVTLDKLVVKQKKEMLEIFTGFETANKYVVLNAFGQQVFYATEHSSAMARQFVGPAREFEMKLVDYSGTEVLSVYRPFKCCVRCCPCCPCSTSCLDEVEIKCPASGTLGYIRQQRKGCQTLYLVEDVSETTLLQILGPALCCNVSFMGTNLSYKILTADGNHKIGQVSKQWTGFLQEYLTDADTYAVTFPMDLQVNAKALLMAATFLIDFMFFENNQRSRQ</sequence>
<protein>
    <recommendedName>
        <fullName evidence="2">Phospholipid scramblase</fullName>
    </recommendedName>
</protein>
<evidence type="ECO:0000313" key="3">
    <source>
        <dbReference type="EMBL" id="JAP51579.1"/>
    </source>
</evidence>
<evidence type="ECO:0000256" key="1">
    <source>
        <dbReference type="ARBA" id="ARBA00005350"/>
    </source>
</evidence>
<dbReference type="GO" id="GO:0005886">
    <property type="term" value="C:plasma membrane"/>
    <property type="evidence" value="ECO:0007669"/>
    <property type="project" value="TreeGrafter"/>
</dbReference>
<dbReference type="InterPro" id="IPR005552">
    <property type="entry name" value="Scramblase"/>
</dbReference>
<dbReference type="GO" id="GO:0017128">
    <property type="term" value="F:phospholipid scramblase activity"/>
    <property type="evidence" value="ECO:0007669"/>
    <property type="project" value="InterPro"/>
</dbReference>
<dbReference type="AlphaFoldDB" id="A0A0X3PII5"/>
<comment type="cofactor">
    <cofactor evidence="2">
        <name>Ca(2+)</name>
        <dbReference type="ChEBI" id="CHEBI:29108"/>
    </cofactor>
</comment>
<dbReference type="PANTHER" id="PTHR23248:SF63">
    <property type="entry name" value="PHOSPHOLIPID SCRAMBLASE"/>
    <property type="match status" value="1"/>
</dbReference>